<evidence type="ECO:0000313" key="3">
    <source>
        <dbReference type="Proteomes" id="UP001152320"/>
    </source>
</evidence>
<gene>
    <name evidence="2" type="ORF">HOLleu_01278</name>
</gene>
<dbReference type="Pfam" id="PF05729">
    <property type="entry name" value="NACHT"/>
    <property type="match status" value="1"/>
</dbReference>
<dbReference type="PROSITE" id="PS50837">
    <property type="entry name" value="NACHT"/>
    <property type="match status" value="1"/>
</dbReference>
<feature type="domain" description="NACHT" evidence="1">
    <location>
        <begin position="122"/>
        <end position="246"/>
    </location>
</feature>
<reference evidence="2" key="1">
    <citation type="submission" date="2021-10" db="EMBL/GenBank/DDBJ databases">
        <title>Tropical sea cucumber genome reveals ecological adaptation and Cuvierian tubules defense mechanism.</title>
        <authorList>
            <person name="Chen T."/>
        </authorList>
    </citation>
    <scope>NUCLEOTIDE SEQUENCE</scope>
    <source>
        <strain evidence="2">Nanhai2018</strain>
        <tissue evidence="2">Muscle</tissue>
    </source>
</reference>
<accession>A0A9Q1HK62</accession>
<dbReference type="InterPro" id="IPR007111">
    <property type="entry name" value="NACHT_NTPase"/>
</dbReference>
<dbReference type="PANTHER" id="PTHR46312:SF2">
    <property type="entry name" value="NUCLEOTIDE-BINDING OLIGOMERIZATION DOMAIN-CONTAINING PROTEIN 2-LIKE"/>
    <property type="match status" value="1"/>
</dbReference>
<dbReference type="InterPro" id="IPR027417">
    <property type="entry name" value="P-loop_NTPase"/>
</dbReference>
<sequence>MTQIHALARHIAIARRRPRDLKFLKVPEGVFADSDMIPMEDENAQKSTKDEFISQLKEKYKILYNDVKPIPYIRDKLLRVDKVFVEGGIQYLAEKKKIAGHGTWEVLDSYHSILSDHRVQSSRYILEGDPGYGKTTLTLQLAYDWCKETRPSYMRDKDIFILLRLRQLGGVTSIYKAIKLFLLPKDSKLTEENVKDILRNSSSVLVVLDGYDEYPDQDVDTDCDIFSIILRNMFQKSIVILTTRTSCLPKQYSPLTKRLKLTGFDENARDQYIKWAVVGDDTTAAMELKQHLKKNPVLRDLLQIPLFFVMFAHISHESDLCLTFQTVTNLFRHLISCLHSHMKNKLNDDNIKMHDLFEKEHQKLDLLAFNMLKCKKKQVECRREVFCEELGKEFYDQYLKIGVLVEEEVLNISSKDIGYKSEVRFYHKLFCEWYAAHHLSEYASEIDGTFGHYLDPIDLQYLYLFACGLNAEAARNIIEYLENRNDADNFIIVCILEQDGINEHVLKGVKNLCVRQINVYKSHSLLLQRSTIQLLHIASINEICISSVRLIDSFSRVVQSDGICIQLKSTFSIPVLITLKKLTIEERCREITEEEMADILRYSSMCLELEELVYV</sequence>
<dbReference type="PANTHER" id="PTHR46312">
    <property type="entry name" value="NACHT DOMAIN-CONTAINING PROTEIN"/>
    <property type="match status" value="1"/>
</dbReference>
<dbReference type="OrthoDB" id="6353903at2759"/>
<organism evidence="2 3">
    <name type="scientific">Holothuria leucospilota</name>
    <name type="common">Black long sea cucumber</name>
    <name type="synonym">Mertensiothuria leucospilota</name>
    <dbReference type="NCBI Taxonomy" id="206669"/>
    <lineage>
        <taxon>Eukaryota</taxon>
        <taxon>Metazoa</taxon>
        <taxon>Echinodermata</taxon>
        <taxon>Eleutherozoa</taxon>
        <taxon>Echinozoa</taxon>
        <taxon>Holothuroidea</taxon>
        <taxon>Aspidochirotacea</taxon>
        <taxon>Aspidochirotida</taxon>
        <taxon>Holothuriidae</taxon>
        <taxon>Holothuria</taxon>
    </lineage>
</organism>
<evidence type="ECO:0000259" key="1">
    <source>
        <dbReference type="PROSITE" id="PS50837"/>
    </source>
</evidence>
<dbReference type="AlphaFoldDB" id="A0A9Q1HK62"/>
<comment type="caution">
    <text evidence="2">The sequence shown here is derived from an EMBL/GenBank/DDBJ whole genome shotgun (WGS) entry which is preliminary data.</text>
</comment>
<evidence type="ECO:0000313" key="2">
    <source>
        <dbReference type="EMBL" id="KAJ8048810.1"/>
    </source>
</evidence>
<name>A0A9Q1HK62_HOLLE</name>
<protein>
    <submittedName>
        <fullName evidence="2">NLR family CARD domain-containing protein 4</fullName>
    </submittedName>
</protein>
<dbReference type="Proteomes" id="UP001152320">
    <property type="component" value="Chromosome 1"/>
</dbReference>
<dbReference type="EMBL" id="JAIZAY010000001">
    <property type="protein sequence ID" value="KAJ8048810.1"/>
    <property type="molecule type" value="Genomic_DNA"/>
</dbReference>
<dbReference type="SUPFAM" id="SSF52540">
    <property type="entry name" value="P-loop containing nucleoside triphosphate hydrolases"/>
    <property type="match status" value="1"/>
</dbReference>
<keyword evidence="3" id="KW-1185">Reference proteome</keyword>
<dbReference type="Gene3D" id="3.40.50.300">
    <property type="entry name" value="P-loop containing nucleotide triphosphate hydrolases"/>
    <property type="match status" value="1"/>
</dbReference>
<proteinExistence type="predicted"/>